<evidence type="ECO:0000313" key="2">
    <source>
        <dbReference type="EMBL" id="MQT14467.1"/>
    </source>
</evidence>
<accession>A0A6A7Y801</accession>
<dbReference type="EMBL" id="VWNA01000001">
    <property type="protein sequence ID" value="MQT14467.1"/>
    <property type="molecule type" value="Genomic_DNA"/>
</dbReference>
<protein>
    <submittedName>
        <fullName evidence="2">Uncharacterized protein</fullName>
    </submittedName>
</protein>
<sequence>MIGTIRPKSAGLGSGLLRRALLGVAVAAAGLMLGGCMTTYYAPYAYSYRTGWTYYSPTRVVTAESGPYGPVVVPVPPGPYYYGPLPQPRPWAW</sequence>
<keyword evidence="3" id="KW-1185">Reference proteome</keyword>
<dbReference type="Proteomes" id="UP000332515">
    <property type="component" value="Unassembled WGS sequence"/>
</dbReference>
<keyword evidence="1" id="KW-1133">Transmembrane helix</keyword>
<evidence type="ECO:0000313" key="3">
    <source>
        <dbReference type="Proteomes" id="UP000332515"/>
    </source>
</evidence>
<gene>
    <name evidence="2" type="ORF">F0357_17780</name>
</gene>
<proteinExistence type="predicted"/>
<evidence type="ECO:0000256" key="1">
    <source>
        <dbReference type="SAM" id="Phobius"/>
    </source>
</evidence>
<reference evidence="2 3" key="1">
    <citation type="submission" date="2019-09" db="EMBL/GenBank/DDBJ databases">
        <title>Segnochrobactrum spirostomi gen. nov., sp. nov., isolated from the ciliate Spirostomum cf. yagiui and description of a novel family, Segnochrobactraceae fam. nov. within the order Rhizobiales of the class Alphaproteobacteria.</title>
        <authorList>
            <person name="Akter S."/>
            <person name="Shazib S.U.A."/>
            <person name="Shin M.K."/>
        </authorList>
    </citation>
    <scope>NUCLEOTIDE SEQUENCE [LARGE SCALE GENOMIC DNA]</scope>
    <source>
        <strain evidence="2 3">Sp-1</strain>
    </source>
</reference>
<dbReference type="AlphaFoldDB" id="A0A6A7Y801"/>
<feature type="transmembrane region" description="Helical" evidence="1">
    <location>
        <begin position="20"/>
        <end position="42"/>
    </location>
</feature>
<organism evidence="2 3">
    <name type="scientific">Segnochrobactrum spirostomi</name>
    <dbReference type="NCBI Taxonomy" id="2608987"/>
    <lineage>
        <taxon>Bacteria</taxon>
        <taxon>Pseudomonadati</taxon>
        <taxon>Pseudomonadota</taxon>
        <taxon>Alphaproteobacteria</taxon>
        <taxon>Hyphomicrobiales</taxon>
        <taxon>Segnochrobactraceae</taxon>
        <taxon>Segnochrobactrum</taxon>
    </lineage>
</organism>
<keyword evidence="1" id="KW-0472">Membrane</keyword>
<name>A0A6A7Y801_9HYPH</name>
<comment type="caution">
    <text evidence="2">The sequence shown here is derived from an EMBL/GenBank/DDBJ whole genome shotgun (WGS) entry which is preliminary data.</text>
</comment>
<keyword evidence="1" id="KW-0812">Transmembrane</keyword>
<dbReference type="RefSeq" id="WP_153485237.1">
    <property type="nucleotide sequence ID" value="NZ_VWNA01000001.1"/>
</dbReference>